<feature type="compositionally biased region" description="Polar residues" evidence="1">
    <location>
        <begin position="237"/>
        <end position="273"/>
    </location>
</feature>
<reference evidence="3" key="3">
    <citation type="submission" date="2025-09" db="UniProtKB">
        <authorList>
            <consortium name="Ensembl"/>
        </authorList>
    </citation>
    <scope>IDENTIFICATION</scope>
</reference>
<feature type="region of interest" description="Disordered" evidence="1">
    <location>
        <begin position="234"/>
        <end position="273"/>
    </location>
</feature>
<dbReference type="SMART" id="SM00310">
    <property type="entry name" value="PTBI"/>
    <property type="match status" value="1"/>
</dbReference>
<dbReference type="InterPro" id="IPR002404">
    <property type="entry name" value="IRS_PTB"/>
</dbReference>
<feature type="domain" description="IRS-type PTB" evidence="2">
    <location>
        <begin position="7"/>
        <end position="110"/>
    </location>
</feature>
<reference evidence="4" key="1">
    <citation type="submission" date="2003-08" db="EMBL/GenBank/DDBJ databases">
        <authorList>
            <person name="Birren B."/>
            <person name="Nusbaum C."/>
            <person name="Abebe A."/>
            <person name="Abouelleil A."/>
            <person name="Adekoya E."/>
            <person name="Ait-zahra M."/>
            <person name="Allen N."/>
            <person name="Allen T."/>
            <person name="An P."/>
            <person name="Anderson M."/>
            <person name="Anderson S."/>
            <person name="Arachchi H."/>
            <person name="Armbruster J."/>
            <person name="Bachantsang P."/>
            <person name="Baldwin J."/>
            <person name="Barry A."/>
            <person name="Bayul T."/>
            <person name="Blitshsteyn B."/>
            <person name="Bloom T."/>
            <person name="Blye J."/>
            <person name="Boguslavskiy L."/>
            <person name="Borowsky M."/>
            <person name="Boukhgalter B."/>
            <person name="Brunache A."/>
            <person name="Butler J."/>
            <person name="Calixte N."/>
            <person name="Calvo S."/>
            <person name="Camarata J."/>
            <person name="Campo K."/>
            <person name="Chang J."/>
            <person name="Cheshatsang Y."/>
            <person name="Citroen M."/>
            <person name="Collymore A."/>
            <person name="Considine T."/>
            <person name="Cook A."/>
            <person name="Cooke P."/>
            <person name="Corum B."/>
            <person name="Cuomo C."/>
            <person name="David R."/>
            <person name="Dawoe T."/>
            <person name="Degray S."/>
            <person name="Dodge S."/>
            <person name="Dooley K."/>
            <person name="Dorje P."/>
            <person name="Dorjee K."/>
            <person name="Dorris L."/>
            <person name="Duffey N."/>
            <person name="Dupes A."/>
            <person name="Elkins T."/>
            <person name="Engels R."/>
            <person name="Erickson J."/>
            <person name="Farina A."/>
            <person name="Faro S."/>
            <person name="Ferreira P."/>
            <person name="Fischer H."/>
            <person name="Fitzgerald M."/>
            <person name="Foley K."/>
            <person name="Gage D."/>
            <person name="Galagan J."/>
            <person name="Gearin G."/>
            <person name="Gnerre S."/>
            <person name="Gnirke A."/>
            <person name="Goyette A."/>
            <person name="Graham J."/>
            <person name="Grandbois E."/>
            <person name="Gyaltsen K."/>
            <person name="Hafez N."/>
            <person name="Hagopian D."/>
            <person name="Hagos B."/>
            <person name="Hall J."/>
            <person name="Hatcher B."/>
            <person name="Heller A."/>
            <person name="Higgins H."/>
            <person name="Honan T."/>
            <person name="Horn A."/>
            <person name="Houde N."/>
            <person name="Hughes L."/>
            <person name="Hulme W."/>
            <person name="Husby E."/>
            <person name="Iliev I."/>
            <person name="Jaffe D."/>
            <person name="Jones C."/>
            <person name="Kamal M."/>
            <person name="Kamat A."/>
            <person name="Kamvysselis M."/>
            <person name="Karlsson E."/>
            <person name="Kells C."/>
            <person name="Kieu A."/>
            <person name="Kisner P."/>
            <person name="Kodira C."/>
            <person name="Kulbokas E."/>
            <person name="Labutti K."/>
            <person name="Lama D."/>
            <person name="Landers T."/>
            <person name="Leger J."/>
            <person name="Levine S."/>
            <person name="Lewis D."/>
            <person name="Lewis T."/>
            <person name="Lindblad-toh K."/>
            <person name="Liu X."/>
            <person name="Lokyitsang T."/>
            <person name="Lokyitsang Y."/>
            <person name="Lucien O."/>
            <person name="Lui A."/>
            <person name="Ma L.J."/>
            <person name="Mabbitt R."/>
            <person name="Macdonald J."/>
            <person name="Maclean C."/>
            <person name="Major J."/>
            <person name="Manning J."/>
            <person name="Marabella R."/>
            <person name="Maru K."/>
            <person name="Matthews C."/>
            <person name="Mauceli E."/>
            <person name="Mccarthy M."/>
            <person name="Mcdonough S."/>
            <person name="Mcghee T."/>
            <person name="Meldrim J."/>
            <person name="Meneus L."/>
            <person name="Mesirov J."/>
            <person name="Mihalev A."/>
            <person name="Mihova T."/>
            <person name="Mikkelsen T."/>
            <person name="Mlenga V."/>
            <person name="Moru K."/>
            <person name="Mozes J."/>
            <person name="Mulrain L."/>
            <person name="Munson G."/>
            <person name="Naylor J."/>
            <person name="Newes C."/>
            <person name="Nguyen C."/>
            <person name="Nguyen N."/>
            <person name="Nguyen T."/>
            <person name="Nicol R."/>
            <person name="Nielsen C."/>
            <person name="Nizzari M."/>
            <person name="Norbu C."/>
            <person name="Norbu N."/>
            <person name="O'donnell P."/>
            <person name="Okoawo O."/>
            <person name="O'leary S."/>
            <person name="Omotosho B."/>
            <person name="O'neill K."/>
            <person name="Osman S."/>
            <person name="Parker S."/>
            <person name="Perrin D."/>
            <person name="Phunkhang P."/>
            <person name="Piqani B."/>
            <person name="Purcell S."/>
            <person name="Rachupka T."/>
            <person name="Ramasamy U."/>
            <person name="Rameau R."/>
            <person name="Ray V."/>
            <person name="Raymond C."/>
            <person name="Retta R."/>
            <person name="Richardson S."/>
            <person name="Rise C."/>
            <person name="Rodriguez J."/>
            <person name="Rogers J."/>
            <person name="Rogov P."/>
            <person name="Rutman M."/>
            <person name="Schupbach R."/>
            <person name="Seaman C."/>
            <person name="Settipalli S."/>
            <person name="Sharpe T."/>
            <person name="Sheridan J."/>
            <person name="Sherpa N."/>
            <person name="Shi J."/>
            <person name="Smirnov S."/>
            <person name="Smith C."/>
            <person name="Sougnez C."/>
            <person name="Spencer B."/>
            <person name="Stalker J."/>
            <person name="Stange-thomann N."/>
            <person name="Stavropoulos S."/>
            <person name="Stetson K."/>
            <person name="Stone C."/>
            <person name="Stone S."/>
            <person name="Stubbs M."/>
            <person name="Talamas J."/>
            <person name="Tchuinga P."/>
            <person name="Tenzing P."/>
            <person name="Tesfaye S."/>
            <person name="Theodore J."/>
            <person name="Thoulutsang Y."/>
            <person name="Topham K."/>
            <person name="Towey S."/>
            <person name="Tsamla T."/>
            <person name="Tsomo N."/>
            <person name="Vallee D."/>
            <person name="Vassiliev H."/>
            <person name="Venkataraman V."/>
            <person name="Vinson J."/>
            <person name="Vo A."/>
            <person name="Wade C."/>
            <person name="Wang S."/>
            <person name="Wangchuk T."/>
            <person name="Wangdi T."/>
            <person name="Whittaker C."/>
            <person name="Wilkinson J."/>
            <person name="Wu Y."/>
            <person name="Wyman D."/>
            <person name="Yadav S."/>
            <person name="Yang S."/>
            <person name="Yang X."/>
            <person name="Yeager S."/>
            <person name="Yee E."/>
            <person name="Young G."/>
            <person name="Zainoun J."/>
            <person name="Zembeck L."/>
            <person name="Zimmer A."/>
            <person name="Zody M."/>
            <person name="Lander E."/>
        </authorList>
    </citation>
    <scope>NUCLEOTIDE SEQUENCE [LARGE SCALE GENOMIC DNA]</scope>
</reference>
<dbReference type="eggNOG" id="KOG4047">
    <property type="taxonomic scope" value="Eukaryota"/>
</dbReference>
<dbReference type="Proteomes" id="UP000007875">
    <property type="component" value="Unassembled WGS sequence"/>
</dbReference>
<proteinExistence type="predicted"/>
<dbReference type="PANTHER" id="PTHR21258:SF55">
    <property type="entry name" value="FI23523P1"/>
    <property type="match status" value="1"/>
</dbReference>
<feature type="compositionally biased region" description="Polar residues" evidence="1">
    <location>
        <begin position="152"/>
        <end position="161"/>
    </location>
</feature>
<dbReference type="Pfam" id="PF02174">
    <property type="entry name" value="IRS"/>
    <property type="match status" value="1"/>
</dbReference>
<dbReference type="HOGENOM" id="CLU_069963_0_0_1"/>
<dbReference type="STRING" id="51511.ENSCSAVP00000014668"/>
<dbReference type="OMA" id="MASWPIA"/>
<evidence type="ECO:0000313" key="4">
    <source>
        <dbReference type="Proteomes" id="UP000007875"/>
    </source>
</evidence>
<evidence type="ECO:0000256" key="1">
    <source>
        <dbReference type="SAM" id="MobiDB-lite"/>
    </source>
</evidence>
<dbReference type="GO" id="GO:0005068">
    <property type="term" value="F:transmembrane receptor protein tyrosine kinase adaptor activity"/>
    <property type="evidence" value="ECO:0007669"/>
    <property type="project" value="TreeGrafter"/>
</dbReference>
<dbReference type="SUPFAM" id="SSF50729">
    <property type="entry name" value="PH domain-like"/>
    <property type="match status" value="1"/>
</dbReference>
<feature type="region of interest" description="Disordered" evidence="1">
    <location>
        <begin position="143"/>
        <end position="193"/>
    </location>
</feature>
<dbReference type="GO" id="GO:0008543">
    <property type="term" value="P:fibroblast growth factor receptor signaling pathway"/>
    <property type="evidence" value="ECO:0007669"/>
    <property type="project" value="TreeGrafter"/>
</dbReference>
<organism evidence="3 4">
    <name type="scientific">Ciona savignyi</name>
    <name type="common">Pacific transparent sea squirt</name>
    <dbReference type="NCBI Taxonomy" id="51511"/>
    <lineage>
        <taxon>Eukaryota</taxon>
        <taxon>Metazoa</taxon>
        <taxon>Chordata</taxon>
        <taxon>Tunicata</taxon>
        <taxon>Ascidiacea</taxon>
        <taxon>Phlebobranchia</taxon>
        <taxon>Cionidae</taxon>
        <taxon>Ciona</taxon>
    </lineage>
</organism>
<dbReference type="Ensembl" id="ENSCSAVT00000014836.1">
    <property type="protein sequence ID" value="ENSCSAVP00000014668.1"/>
    <property type="gene ID" value="ENSCSAVG00000008573.1"/>
</dbReference>
<dbReference type="InParanoid" id="H2ZAQ3"/>
<accession>H2ZAQ3</accession>
<dbReference type="SMART" id="SM01244">
    <property type="entry name" value="IRS"/>
    <property type="match status" value="1"/>
</dbReference>
<evidence type="ECO:0000313" key="3">
    <source>
        <dbReference type="Ensembl" id="ENSCSAVP00000014668.1"/>
    </source>
</evidence>
<dbReference type="PROSITE" id="PS51064">
    <property type="entry name" value="IRS_PTB"/>
    <property type="match status" value="1"/>
</dbReference>
<name>H2ZAQ3_CIOSA</name>
<sequence length="273" mass="30422">MGCSQSLPNDAPRMFKARNLNDKDKAVNFVTLEVANKKVIVRSRNRKIMASWPIACLRRYGCNVDSIFIEAGNGCETGEGMYLFKCTHTDELFDLLKHQISELQAEHERMMPAPPHMQFTNIPQQTIITSNGSPRYMNINNSSVSRHVSSNGDANYTNGSVRNIPPNLPTPPSGYSAPATPAPRGSTSSQHTATLASLPEDEALNLSNQPFALQPAPASRQEMINRRRVNSEMVASYNRSSDRVTISQQRRNSENTNYENSDVMENSGSYPRR</sequence>
<dbReference type="InterPro" id="IPR011993">
    <property type="entry name" value="PH-like_dom_sf"/>
</dbReference>
<dbReference type="GO" id="GO:0005737">
    <property type="term" value="C:cytoplasm"/>
    <property type="evidence" value="ECO:0007669"/>
    <property type="project" value="TreeGrafter"/>
</dbReference>
<dbReference type="GO" id="GO:0005104">
    <property type="term" value="F:fibroblast growth factor receptor binding"/>
    <property type="evidence" value="ECO:0007669"/>
    <property type="project" value="TreeGrafter"/>
</dbReference>
<dbReference type="AlphaFoldDB" id="H2ZAQ3"/>
<reference evidence="3" key="2">
    <citation type="submission" date="2025-08" db="UniProtKB">
        <authorList>
            <consortium name="Ensembl"/>
        </authorList>
    </citation>
    <scope>IDENTIFICATION</scope>
</reference>
<dbReference type="PANTHER" id="PTHR21258">
    <property type="entry name" value="DOCKING PROTEIN RELATED"/>
    <property type="match status" value="1"/>
</dbReference>
<keyword evidence="4" id="KW-1185">Reference proteome</keyword>
<dbReference type="InterPro" id="IPR050996">
    <property type="entry name" value="Docking_Protein_DOK"/>
</dbReference>
<dbReference type="Gene3D" id="2.30.29.30">
    <property type="entry name" value="Pleckstrin-homology domain (PH domain)/Phosphotyrosine-binding domain (PTB)"/>
    <property type="match status" value="1"/>
</dbReference>
<evidence type="ECO:0000259" key="2">
    <source>
        <dbReference type="PROSITE" id="PS51064"/>
    </source>
</evidence>
<protein>
    <recommendedName>
        <fullName evidence="2">IRS-type PTB domain-containing protein</fullName>
    </recommendedName>
</protein>
<dbReference type="GeneTree" id="ENSGT00940000172073"/>